<keyword evidence="2" id="KW-1185">Reference proteome</keyword>
<protein>
    <submittedName>
        <fullName evidence="1">Uncharacterized protein</fullName>
    </submittedName>
</protein>
<name>A0ABY7FWY8_MYAAR</name>
<dbReference type="EMBL" id="CP111025">
    <property type="protein sequence ID" value="WAR25784.1"/>
    <property type="molecule type" value="Genomic_DNA"/>
</dbReference>
<gene>
    <name evidence="1" type="ORF">MAR_011488</name>
</gene>
<dbReference type="Proteomes" id="UP001164746">
    <property type="component" value="Chromosome 14"/>
</dbReference>
<proteinExistence type="predicted"/>
<evidence type="ECO:0000313" key="2">
    <source>
        <dbReference type="Proteomes" id="UP001164746"/>
    </source>
</evidence>
<sequence>MNYKTIYIYLIHSLGCDRLNDRIIPDGLKIQLSQMYGKIILWIVGDRPSHIRLHFVYIKNLVMISYSILFNEGYT</sequence>
<evidence type="ECO:0000313" key="1">
    <source>
        <dbReference type="EMBL" id="WAR25784.1"/>
    </source>
</evidence>
<reference evidence="1" key="1">
    <citation type="submission" date="2022-11" db="EMBL/GenBank/DDBJ databases">
        <title>Centuries of genome instability and evolution in soft-shell clam transmissible cancer (bioRxiv).</title>
        <authorList>
            <person name="Hart S.F.M."/>
            <person name="Yonemitsu M.A."/>
            <person name="Giersch R.M."/>
            <person name="Beal B.F."/>
            <person name="Arriagada G."/>
            <person name="Davis B.W."/>
            <person name="Ostrander E.A."/>
            <person name="Goff S.P."/>
            <person name="Metzger M.J."/>
        </authorList>
    </citation>
    <scope>NUCLEOTIDE SEQUENCE</scope>
    <source>
        <strain evidence="1">MELC-2E11</strain>
        <tissue evidence="1">Siphon/mantle</tissue>
    </source>
</reference>
<accession>A0ABY7FWY8</accession>
<organism evidence="1 2">
    <name type="scientific">Mya arenaria</name>
    <name type="common">Soft-shell clam</name>
    <dbReference type="NCBI Taxonomy" id="6604"/>
    <lineage>
        <taxon>Eukaryota</taxon>
        <taxon>Metazoa</taxon>
        <taxon>Spiralia</taxon>
        <taxon>Lophotrochozoa</taxon>
        <taxon>Mollusca</taxon>
        <taxon>Bivalvia</taxon>
        <taxon>Autobranchia</taxon>
        <taxon>Heteroconchia</taxon>
        <taxon>Euheterodonta</taxon>
        <taxon>Imparidentia</taxon>
        <taxon>Neoheterodontei</taxon>
        <taxon>Myida</taxon>
        <taxon>Myoidea</taxon>
        <taxon>Myidae</taxon>
        <taxon>Mya</taxon>
    </lineage>
</organism>